<comment type="caution">
    <text evidence="11">The sequence shown here is derived from an EMBL/GenBank/DDBJ whole genome shotgun (WGS) entry which is preliminary data.</text>
</comment>
<feature type="domain" description="PAC" evidence="10">
    <location>
        <begin position="319"/>
        <end position="371"/>
    </location>
</feature>
<dbReference type="InterPro" id="IPR036097">
    <property type="entry name" value="HisK_dim/P_sf"/>
</dbReference>
<feature type="domain" description="PAS" evidence="9">
    <location>
        <begin position="372"/>
        <end position="443"/>
    </location>
</feature>
<feature type="domain" description="PAS" evidence="9">
    <location>
        <begin position="530"/>
        <end position="581"/>
    </location>
</feature>
<dbReference type="InterPro" id="IPR000700">
    <property type="entry name" value="PAS-assoc_C"/>
</dbReference>
<evidence type="ECO:0000256" key="3">
    <source>
        <dbReference type="ARBA" id="ARBA00022553"/>
    </source>
</evidence>
<dbReference type="InterPro" id="IPR035965">
    <property type="entry name" value="PAS-like_dom_sf"/>
</dbReference>
<dbReference type="NCBIfam" id="TIGR00229">
    <property type="entry name" value="sensory_box"/>
    <property type="match status" value="4"/>
</dbReference>
<keyword evidence="12" id="KW-1185">Reference proteome</keyword>
<proteinExistence type="predicted"/>
<dbReference type="PANTHER" id="PTHR43304:SF1">
    <property type="entry name" value="PAC DOMAIN-CONTAINING PROTEIN"/>
    <property type="match status" value="1"/>
</dbReference>
<feature type="domain" description="Response regulatory" evidence="8">
    <location>
        <begin position="893"/>
        <end position="1003"/>
    </location>
</feature>
<dbReference type="CDD" id="cd00130">
    <property type="entry name" value="PAS"/>
    <property type="match status" value="4"/>
</dbReference>
<keyword evidence="5" id="KW-0418">Kinase</keyword>
<dbReference type="SMART" id="SM00388">
    <property type="entry name" value="HisKA"/>
    <property type="match status" value="1"/>
</dbReference>
<evidence type="ECO:0000256" key="4">
    <source>
        <dbReference type="ARBA" id="ARBA00022679"/>
    </source>
</evidence>
<dbReference type="Pfam" id="PF00072">
    <property type="entry name" value="Response_reg"/>
    <property type="match status" value="1"/>
</dbReference>
<dbReference type="SUPFAM" id="SSF55785">
    <property type="entry name" value="PYP-like sensor domain (PAS domain)"/>
    <property type="match status" value="5"/>
</dbReference>
<dbReference type="PRINTS" id="PR00344">
    <property type="entry name" value="BCTRLSENSOR"/>
</dbReference>
<evidence type="ECO:0000259" key="7">
    <source>
        <dbReference type="PROSITE" id="PS50109"/>
    </source>
</evidence>
<evidence type="ECO:0000259" key="9">
    <source>
        <dbReference type="PROSITE" id="PS50112"/>
    </source>
</evidence>
<dbReference type="Gene3D" id="3.30.565.10">
    <property type="entry name" value="Histidine kinase-like ATPase, C-terminal domain"/>
    <property type="match status" value="1"/>
</dbReference>
<dbReference type="Gene3D" id="3.40.50.2300">
    <property type="match status" value="1"/>
</dbReference>
<dbReference type="GO" id="GO:0000155">
    <property type="term" value="F:phosphorelay sensor kinase activity"/>
    <property type="evidence" value="ECO:0007669"/>
    <property type="project" value="InterPro"/>
</dbReference>
<accession>A0A7W9BHH4</accession>
<dbReference type="Pfam" id="PF08448">
    <property type="entry name" value="PAS_4"/>
    <property type="match status" value="1"/>
</dbReference>
<dbReference type="SMART" id="SM00091">
    <property type="entry name" value="PAS"/>
    <property type="match status" value="4"/>
</dbReference>
<dbReference type="Pfam" id="PF00512">
    <property type="entry name" value="HisKA"/>
    <property type="match status" value="1"/>
</dbReference>
<evidence type="ECO:0000256" key="5">
    <source>
        <dbReference type="ARBA" id="ARBA00022777"/>
    </source>
</evidence>
<dbReference type="PROSITE" id="PS50110">
    <property type="entry name" value="RESPONSE_REGULATORY"/>
    <property type="match status" value="1"/>
</dbReference>
<dbReference type="InterPro" id="IPR052162">
    <property type="entry name" value="Sensor_kinase/Photoreceptor"/>
</dbReference>
<dbReference type="SMART" id="SM00086">
    <property type="entry name" value="PAC"/>
    <property type="match status" value="5"/>
</dbReference>
<evidence type="ECO:0000259" key="8">
    <source>
        <dbReference type="PROSITE" id="PS50110"/>
    </source>
</evidence>
<dbReference type="InterPro" id="IPR001789">
    <property type="entry name" value="Sig_transdc_resp-reg_receiver"/>
</dbReference>
<sequence length="1008" mass="111377">MSSKFPMFVAWGPELGFLYNDAYAPILASKHPDALGRRFHDIWTEIWDDIHPLITAALAGQASYRQDLPLLMHRDGFDEETWFTFSYSPVHDENGDVAGMFCACTETTGRIQAERALRESESRFRNMADHAPVMMWVTDPSGYCTYLNRGWYEFTGQMPEKAEGFGWLDATHPDDKAEAERIFREANAARSPFRAEYRLRRADGSYRWTLDAAAPRFGEDGSYLGYVGSVIDIDARRETEDRQRESEASLRKLTGALPAFVWFAKPDGELTYFNDRWYAYTGQTAEQAVPDGWTDVLHPDDVAATVDRWAQARAGGTSYEVEVRYRQHDGVYRWYVARAEPIRDGDGVVTTWVGSSIDIHDRKEAETALRASEAKFRLMADAVPQIVWITDADGRVEFFNRHWSDYTGSAYYPETAAAVAAEHVHPDDRAATITRFEEARRTGSTFLIEHRIRAANGEYRWFLVRGEPYREGGGGAIVRWFGASVDIHDRKLAEAALRRLNETLEAQVAARSAERDRLWNLSQDMFARADYSGMMSAVSPAWTQVLGWEERQLLTRGYATFMHPDDMPSTLAAIEQMGKTRQPTRFENRIATADGGWKPIEWTVAPEPDGVNFVAVGRDLSHAKEREAELEAAQAALRQSQKMEAMGSLTGGVAHDFNNLLTPIIGSLDMLVRKGVGTERERRLIDGALQSAERAKTLVQRLLAFARRQPLQSTAVNLATLVDEMAGLIGSTVGPNIDVRVALDADLPPALADANQLEMALLNLAVNARDAMPQGGLLTIEAQREAIRKEDAAGLKRGHYVRLCVRDTGAGMDEATLRRAVEPFFSTKGIGKGTGLGLSMVHGLAAQLGGGLTIDSAPGEGTAVTLWLPISAMPIEDQEQSPDRTDKPIGRGIALLVDDEELVRMSTADMLNDFGFDVVEAGSAEEALNLLKAGEAPDLLVTDHLMPGMSGADLAREARLLNPGLPVLVVSGYAEVEGIAPDLPRLTKPFRNADLAASLTELLSTSSP</sequence>
<dbReference type="SUPFAM" id="SSF52172">
    <property type="entry name" value="CheY-like"/>
    <property type="match status" value="1"/>
</dbReference>
<keyword evidence="4" id="KW-0808">Transferase</keyword>
<dbReference type="InterPro" id="IPR036890">
    <property type="entry name" value="HATPase_C_sf"/>
</dbReference>
<dbReference type="CDD" id="cd00082">
    <property type="entry name" value="HisKA"/>
    <property type="match status" value="1"/>
</dbReference>
<dbReference type="SMART" id="SM00387">
    <property type="entry name" value="HATPase_c"/>
    <property type="match status" value="1"/>
</dbReference>
<name>A0A7W9BHH4_9SPHN</name>
<dbReference type="FunFam" id="3.30.450.20:FF:000099">
    <property type="entry name" value="Sensory box sensor histidine kinase"/>
    <property type="match status" value="3"/>
</dbReference>
<dbReference type="EMBL" id="JACIJK010000018">
    <property type="protein sequence ID" value="MBB5716951.1"/>
    <property type="molecule type" value="Genomic_DNA"/>
</dbReference>
<gene>
    <name evidence="11" type="ORF">FHS94_003823</name>
</gene>
<dbReference type="InterPro" id="IPR003661">
    <property type="entry name" value="HisK_dim/P_dom"/>
</dbReference>
<feature type="domain" description="PAC" evidence="10">
    <location>
        <begin position="193"/>
        <end position="245"/>
    </location>
</feature>
<dbReference type="Proteomes" id="UP000546200">
    <property type="component" value="Unassembled WGS sequence"/>
</dbReference>
<dbReference type="InterPro" id="IPR000014">
    <property type="entry name" value="PAS"/>
</dbReference>
<dbReference type="PROSITE" id="PS50113">
    <property type="entry name" value="PAC"/>
    <property type="match status" value="3"/>
</dbReference>
<comment type="catalytic activity">
    <reaction evidence="1">
        <text>ATP + protein L-histidine = ADP + protein N-phospho-L-histidine.</text>
        <dbReference type="EC" id="2.7.13.3"/>
    </reaction>
</comment>
<evidence type="ECO:0000313" key="12">
    <source>
        <dbReference type="Proteomes" id="UP000546200"/>
    </source>
</evidence>
<dbReference type="PROSITE" id="PS50112">
    <property type="entry name" value="PAS"/>
    <property type="match status" value="4"/>
</dbReference>
<feature type="domain" description="PAC" evidence="10">
    <location>
        <begin position="446"/>
        <end position="499"/>
    </location>
</feature>
<evidence type="ECO:0000313" key="11">
    <source>
        <dbReference type="EMBL" id="MBB5716951.1"/>
    </source>
</evidence>
<dbReference type="InterPro" id="IPR013656">
    <property type="entry name" value="PAS_4"/>
</dbReference>
<protein>
    <recommendedName>
        <fullName evidence="2">histidine kinase</fullName>
        <ecNumber evidence="2">2.7.13.3</ecNumber>
    </recommendedName>
</protein>
<dbReference type="Gene3D" id="1.10.287.130">
    <property type="match status" value="1"/>
</dbReference>
<dbReference type="RefSeq" id="WP_184060648.1">
    <property type="nucleotide sequence ID" value="NZ_JACIJK010000018.1"/>
</dbReference>
<dbReference type="Gene3D" id="3.30.450.20">
    <property type="entry name" value="PAS domain"/>
    <property type="match status" value="5"/>
</dbReference>
<dbReference type="InterPro" id="IPR005467">
    <property type="entry name" value="His_kinase_dom"/>
</dbReference>
<dbReference type="PROSITE" id="PS50109">
    <property type="entry name" value="HIS_KIN"/>
    <property type="match status" value="1"/>
</dbReference>
<feature type="domain" description="PAS" evidence="9">
    <location>
        <begin position="246"/>
        <end position="316"/>
    </location>
</feature>
<dbReference type="InterPro" id="IPR013655">
    <property type="entry name" value="PAS_fold_3"/>
</dbReference>
<dbReference type="Pfam" id="PF08447">
    <property type="entry name" value="PAS_3"/>
    <property type="match status" value="4"/>
</dbReference>
<reference evidence="11 12" key="1">
    <citation type="submission" date="2020-08" db="EMBL/GenBank/DDBJ databases">
        <title>Genomic Encyclopedia of Type Strains, Phase IV (KMG-IV): sequencing the most valuable type-strain genomes for metagenomic binning, comparative biology and taxonomic classification.</title>
        <authorList>
            <person name="Goeker M."/>
        </authorList>
    </citation>
    <scope>NUCLEOTIDE SEQUENCE [LARGE SCALE GENOMIC DNA]</scope>
    <source>
        <strain evidence="11 12">DSM 100044</strain>
    </source>
</reference>
<evidence type="ECO:0000256" key="2">
    <source>
        <dbReference type="ARBA" id="ARBA00012438"/>
    </source>
</evidence>
<dbReference type="InterPro" id="IPR001610">
    <property type="entry name" value="PAC"/>
</dbReference>
<dbReference type="SUPFAM" id="SSF55874">
    <property type="entry name" value="ATPase domain of HSP90 chaperone/DNA topoisomerase II/histidine kinase"/>
    <property type="match status" value="1"/>
</dbReference>
<dbReference type="Pfam" id="PF02518">
    <property type="entry name" value="HATPase_c"/>
    <property type="match status" value="1"/>
</dbReference>
<dbReference type="EC" id="2.7.13.3" evidence="2"/>
<dbReference type="InterPro" id="IPR003594">
    <property type="entry name" value="HATPase_dom"/>
</dbReference>
<keyword evidence="3 6" id="KW-0597">Phosphoprotein</keyword>
<feature type="domain" description="PAS" evidence="9">
    <location>
        <begin position="120"/>
        <end position="190"/>
    </location>
</feature>
<dbReference type="InterPro" id="IPR004358">
    <property type="entry name" value="Sig_transdc_His_kin-like_C"/>
</dbReference>
<evidence type="ECO:0000256" key="6">
    <source>
        <dbReference type="PROSITE-ProRule" id="PRU00169"/>
    </source>
</evidence>
<evidence type="ECO:0000256" key="1">
    <source>
        <dbReference type="ARBA" id="ARBA00000085"/>
    </source>
</evidence>
<feature type="domain" description="Histidine kinase" evidence="7">
    <location>
        <begin position="652"/>
        <end position="872"/>
    </location>
</feature>
<evidence type="ECO:0000259" key="10">
    <source>
        <dbReference type="PROSITE" id="PS50113"/>
    </source>
</evidence>
<feature type="modified residue" description="4-aspartylphosphate" evidence="6">
    <location>
        <position position="943"/>
    </location>
</feature>
<dbReference type="AlphaFoldDB" id="A0A7W9BHH4"/>
<dbReference type="InterPro" id="IPR011006">
    <property type="entry name" value="CheY-like_superfamily"/>
</dbReference>
<organism evidence="11 12">
    <name type="scientific">Sphingomonas aerophila</name>
    <dbReference type="NCBI Taxonomy" id="1344948"/>
    <lineage>
        <taxon>Bacteria</taxon>
        <taxon>Pseudomonadati</taxon>
        <taxon>Pseudomonadota</taxon>
        <taxon>Alphaproteobacteria</taxon>
        <taxon>Sphingomonadales</taxon>
        <taxon>Sphingomonadaceae</taxon>
        <taxon>Sphingomonas</taxon>
    </lineage>
</organism>
<dbReference type="SMART" id="SM00448">
    <property type="entry name" value="REC"/>
    <property type="match status" value="1"/>
</dbReference>
<dbReference type="PANTHER" id="PTHR43304">
    <property type="entry name" value="PHYTOCHROME-LIKE PROTEIN CPH1"/>
    <property type="match status" value="1"/>
</dbReference>
<dbReference type="SUPFAM" id="SSF47384">
    <property type="entry name" value="Homodimeric domain of signal transducing histidine kinase"/>
    <property type="match status" value="1"/>
</dbReference>